<organism evidence="3 4">
    <name type="scientific">Pseudoneurospora amorphoporcata</name>
    <dbReference type="NCBI Taxonomy" id="241081"/>
    <lineage>
        <taxon>Eukaryota</taxon>
        <taxon>Fungi</taxon>
        <taxon>Dikarya</taxon>
        <taxon>Ascomycota</taxon>
        <taxon>Pezizomycotina</taxon>
        <taxon>Sordariomycetes</taxon>
        <taxon>Sordariomycetidae</taxon>
        <taxon>Sordariales</taxon>
        <taxon>Sordariaceae</taxon>
        <taxon>Pseudoneurospora</taxon>
    </lineage>
</organism>
<comment type="caution">
    <text evidence="3">The sequence shown here is derived from an EMBL/GenBank/DDBJ whole genome shotgun (WGS) entry which is preliminary data.</text>
</comment>
<feature type="compositionally biased region" description="Polar residues" evidence="2">
    <location>
        <begin position="117"/>
        <end position="126"/>
    </location>
</feature>
<dbReference type="AlphaFoldDB" id="A0AAN6SHM9"/>
<accession>A0AAN6SHM9</accession>
<dbReference type="PANTHER" id="PTHR43591:SF10">
    <property type="entry name" value="ABC TRANSMEMBRANE TYPE-1 DOMAIN-CONTAINING PROTEIN-RELATED"/>
    <property type="match status" value="1"/>
</dbReference>
<keyword evidence="3" id="KW-0489">Methyltransferase</keyword>
<dbReference type="GO" id="GO:0008168">
    <property type="term" value="F:methyltransferase activity"/>
    <property type="evidence" value="ECO:0007669"/>
    <property type="project" value="UniProtKB-KW"/>
</dbReference>
<dbReference type="PANTHER" id="PTHR43591">
    <property type="entry name" value="METHYLTRANSFERASE"/>
    <property type="match status" value="1"/>
</dbReference>
<dbReference type="Gene3D" id="3.40.50.150">
    <property type="entry name" value="Vaccinia Virus protein VP39"/>
    <property type="match status" value="1"/>
</dbReference>
<keyword evidence="3" id="KW-0808">Transferase</keyword>
<reference evidence="3" key="2">
    <citation type="submission" date="2023-06" db="EMBL/GenBank/DDBJ databases">
        <authorList>
            <consortium name="Lawrence Berkeley National Laboratory"/>
            <person name="Mondo S.J."/>
            <person name="Hensen N."/>
            <person name="Bonometti L."/>
            <person name="Westerberg I."/>
            <person name="Brannstrom I.O."/>
            <person name="Guillou S."/>
            <person name="Cros-Aarteil S."/>
            <person name="Calhoun S."/>
            <person name="Haridas S."/>
            <person name="Kuo A."/>
            <person name="Pangilinan J."/>
            <person name="Riley R."/>
            <person name="Labutti K."/>
            <person name="Andreopoulos B."/>
            <person name="Lipzen A."/>
            <person name="Chen C."/>
            <person name="Yanf M."/>
            <person name="Daum C."/>
            <person name="Ng V."/>
            <person name="Clum A."/>
            <person name="Steindorff A."/>
            <person name="Ohm R."/>
            <person name="Martin F."/>
            <person name="Silar P."/>
            <person name="Natvig D."/>
            <person name="Lalanne C."/>
            <person name="Gautier V."/>
            <person name="Ament-Velasquez S.L."/>
            <person name="Kruys A."/>
            <person name="Hutchinson M.I."/>
            <person name="Powell A.J."/>
            <person name="Barry K."/>
            <person name="Miller A.N."/>
            <person name="Grigoriev I.V."/>
            <person name="Debuchy R."/>
            <person name="Gladieux P."/>
            <person name="Thoren M.H."/>
            <person name="Johannesson H."/>
        </authorList>
    </citation>
    <scope>NUCLEOTIDE SEQUENCE</scope>
    <source>
        <strain evidence="3">CBS 626.80</strain>
    </source>
</reference>
<dbReference type="InterPro" id="IPR029063">
    <property type="entry name" value="SAM-dependent_MTases_sf"/>
</dbReference>
<dbReference type="EMBL" id="MU859096">
    <property type="protein sequence ID" value="KAK3954005.1"/>
    <property type="molecule type" value="Genomic_DNA"/>
</dbReference>
<gene>
    <name evidence="3" type="ORF">QBC32DRAFT_101277</name>
</gene>
<proteinExistence type="inferred from homology"/>
<reference evidence="3" key="1">
    <citation type="journal article" date="2023" name="Mol. Phylogenet. Evol.">
        <title>Genome-scale phylogeny and comparative genomics of the fungal order Sordariales.</title>
        <authorList>
            <person name="Hensen N."/>
            <person name="Bonometti L."/>
            <person name="Westerberg I."/>
            <person name="Brannstrom I.O."/>
            <person name="Guillou S."/>
            <person name="Cros-Aarteil S."/>
            <person name="Calhoun S."/>
            <person name="Haridas S."/>
            <person name="Kuo A."/>
            <person name="Mondo S."/>
            <person name="Pangilinan J."/>
            <person name="Riley R."/>
            <person name="LaButti K."/>
            <person name="Andreopoulos B."/>
            <person name="Lipzen A."/>
            <person name="Chen C."/>
            <person name="Yan M."/>
            <person name="Daum C."/>
            <person name="Ng V."/>
            <person name="Clum A."/>
            <person name="Steindorff A."/>
            <person name="Ohm R.A."/>
            <person name="Martin F."/>
            <person name="Silar P."/>
            <person name="Natvig D.O."/>
            <person name="Lalanne C."/>
            <person name="Gautier V."/>
            <person name="Ament-Velasquez S.L."/>
            <person name="Kruys A."/>
            <person name="Hutchinson M.I."/>
            <person name="Powell A.J."/>
            <person name="Barry K."/>
            <person name="Miller A.N."/>
            <person name="Grigoriev I.V."/>
            <person name="Debuchy R."/>
            <person name="Gladieux P."/>
            <person name="Hiltunen Thoren M."/>
            <person name="Johannesson H."/>
        </authorList>
    </citation>
    <scope>NUCLEOTIDE SEQUENCE</scope>
    <source>
        <strain evidence="3">CBS 626.80</strain>
    </source>
</reference>
<dbReference type="GO" id="GO:0032259">
    <property type="term" value="P:methylation"/>
    <property type="evidence" value="ECO:0007669"/>
    <property type="project" value="UniProtKB-KW"/>
</dbReference>
<dbReference type="SUPFAM" id="SSF53335">
    <property type="entry name" value="S-adenosyl-L-methionine-dependent methyltransferases"/>
    <property type="match status" value="1"/>
</dbReference>
<evidence type="ECO:0000256" key="2">
    <source>
        <dbReference type="SAM" id="MobiDB-lite"/>
    </source>
</evidence>
<dbReference type="CDD" id="cd02440">
    <property type="entry name" value="AdoMet_MTases"/>
    <property type="match status" value="1"/>
</dbReference>
<dbReference type="Proteomes" id="UP001303222">
    <property type="component" value="Unassembled WGS sequence"/>
</dbReference>
<name>A0AAN6SHM9_9PEZI</name>
<comment type="similarity">
    <text evidence="1">Belongs to the methyltransferase superfamily. LaeA methyltransferase family.</text>
</comment>
<protein>
    <submittedName>
        <fullName evidence="3">Methyltransferase</fullName>
    </submittedName>
</protein>
<evidence type="ECO:0000313" key="3">
    <source>
        <dbReference type="EMBL" id="KAK3954005.1"/>
    </source>
</evidence>
<feature type="compositionally biased region" description="Polar residues" evidence="2">
    <location>
        <begin position="17"/>
        <end position="32"/>
    </location>
</feature>
<feature type="compositionally biased region" description="Polar residues" evidence="2">
    <location>
        <begin position="40"/>
        <end position="60"/>
    </location>
</feature>
<evidence type="ECO:0000256" key="1">
    <source>
        <dbReference type="ARBA" id="ARBA00038158"/>
    </source>
</evidence>
<evidence type="ECO:0000313" key="4">
    <source>
        <dbReference type="Proteomes" id="UP001303222"/>
    </source>
</evidence>
<feature type="region of interest" description="Disordered" evidence="2">
    <location>
        <begin position="1"/>
        <end position="149"/>
    </location>
</feature>
<keyword evidence="4" id="KW-1185">Reference proteome</keyword>
<feature type="compositionally biased region" description="Low complexity" evidence="2">
    <location>
        <begin position="129"/>
        <end position="142"/>
    </location>
</feature>
<sequence>MERIQGDPAVPVGVSIPNKNRAQNECSSSASDDGTLAQPDFQSISSRVDQGSTKGQQASVDESPAYKVAQADTAVILASSETTAPESPRADDAPITSHNLGLEESTDSVISRADTVFSKSTTNSPSLHGASPFPSGEPSSPGDRASRLLLSPSPYHTALQATKRGREGAAGEEDDDGEFDVEQEEQAAVEQAAEDGNIIIDHDDMASDAGYESDANTTCSTSLAESIRDYVFENGRRYHRFREGRYNFPNDDVEQQREDMKHAMVKMLCGRLYYAPIGSHPQEILDIGTGTGIWCIEMGDIFESANILGVDLSPIQPEWVPPNVRFMVDDIESPWLHPRNYFDYIHTRHTVMAIKDWPRLMRRASEHLRPGGWFEMQEVMHFPISMTGTMPADHPMAQYWALVREGLAALGIDFHAAAGGKLAQMMREAGFINVTERILQLPIGTWPKNKVLKTVGLYWRTILLDGIQAIALGPLTRGLKWSREEVEMFLIQVRRAYHDNSSLLYMPLHIIYGQKPTVGGY</sequence>
<dbReference type="Pfam" id="PF13489">
    <property type="entry name" value="Methyltransf_23"/>
    <property type="match status" value="1"/>
</dbReference>